<dbReference type="Proteomes" id="UP000187203">
    <property type="component" value="Unassembled WGS sequence"/>
</dbReference>
<gene>
    <name evidence="2" type="ORF">COLO4_38459</name>
</gene>
<accession>A0A1R3FUZ5</accession>
<dbReference type="AlphaFoldDB" id="A0A1R3FUZ5"/>
<sequence>MLRNLTVAENMNMQKLPAVANLIMNKHFEFIVSLCDQGYGPGLNFMIFRFDPLEAEPNLPTAEKRKHHAGSSHNPKETSQTEINCTPQMQGEPSGDETTPIATPAEKLSGTLQKPPESATKRIKSCARKLNFK</sequence>
<evidence type="ECO:0000313" key="3">
    <source>
        <dbReference type="Proteomes" id="UP000187203"/>
    </source>
</evidence>
<protein>
    <submittedName>
        <fullName evidence="2">Uncharacterized protein</fullName>
    </submittedName>
</protein>
<feature type="region of interest" description="Disordered" evidence="1">
    <location>
        <begin position="58"/>
        <end position="133"/>
    </location>
</feature>
<dbReference type="EMBL" id="AWUE01024819">
    <property type="protein sequence ID" value="OMO49647.1"/>
    <property type="molecule type" value="Genomic_DNA"/>
</dbReference>
<name>A0A1R3FUZ5_9ROSI</name>
<reference evidence="3" key="1">
    <citation type="submission" date="2013-09" db="EMBL/GenBank/DDBJ databases">
        <title>Corchorus olitorius genome sequencing.</title>
        <authorList>
            <person name="Alam M."/>
            <person name="Haque M.S."/>
            <person name="Islam M.S."/>
            <person name="Emdad E.M."/>
            <person name="Islam M.M."/>
            <person name="Ahmed B."/>
            <person name="Halim A."/>
            <person name="Hossen Q.M.M."/>
            <person name="Hossain M.Z."/>
            <person name="Ahmed R."/>
            <person name="Khan M.M."/>
            <person name="Islam R."/>
            <person name="Rashid M.M."/>
            <person name="Khan S.A."/>
            <person name="Rahman M.S."/>
            <person name="Alam M."/>
            <person name="Yahiya A.S."/>
            <person name="Khan M.S."/>
            <person name="Azam M.S."/>
            <person name="Haque T."/>
            <person name="Lashkar M.Z.H."/>
            <person name="Akhand A.I."/>
            <person name="Morshed G."/>
            <person name="Roy S."/>
            <person name="Uddin K.S."/>
            <person name="Rabeya T."/>
            <person name="Hossain A.S."/>
            <person name="Chowdhury A."/>
            <person name="Snigdha A.R."/>
            <person name="Mortoza M.S."/>
            <person name="Matin S.A."/>
            <person name="Hoque S.M.E."/>
            <person name="Islam M.K."/>
            <person name="Roy D.K."/>
            <person name="Haider R."/>
            <person name="Moosa M.M."/>
            <person name="Elias S.M."/>
            <person name="Hasan A.M."/>
            <person name="Jahan S."/>
            <person name="Shafiuddin M."/>
            <person name="Mahmood N."/>
            <person name="Shommy N.S."/>
        </authorList>
    </citation>
    <scope>NUCLEOTIDE SEQUENCE [LARGE SCALE GENOMIC DNA]</scope>
    <source>
        <strain evidence="3">cv. O-4</strain>
    </source>
</reference>
<organism evidence="2 3">
    <name type="scientific">Corchorus olitorius</name>
    <dbReference type="NCBI Taxonomy" id="93759"/>
    <lineage>
        <taxon>Eukaryota</taxon>
        <taxon>Viridiplantae</taxon>
        <taxon>Streptophyta</taxon>
        <taxon>Embryophyta</taxon>
        <taxon>Tracheophyta</taxon>
        <taxon>Spermatophyta</taxon>
        <taxon>Magnoliopsida</taxon>
        <taxon>eudicotyledons</taxon>
        <taxon>Gunneridae</taxon>
        <taxon>Pentapetalae</taxon>
        <taxon>rosids</taxon>
        <taxon>malvids</taxon>
        <taxon>Malvales</taxon>
        <taxon>Malvaceae</taxon>
        <taxon>Grewioideae</taxon>
        <taxon>Apeibeae</taxon>
        <taxon>Corchorus</taxon>
    </lineage>
</organism>
<proteinExistence type="predicted"/>
<feature type="compositionally biased region" description="Polar residues" evidence="1">
    <location>
        <begin position="71"/>
        <end position="101"/>
    </location>
</feature>
<evidence type="ECO:0000313" key="2">
    <source>
        <dbReference type="EMBL" id="OMO49647.1"/>
    </source>
</evidence>
<evidence type="ECO:0000256" key="1">
    <source>
        <dbReference type="SAM" id="MobiDB-lite"/>
    </source>
</evidence>
<feature type="compositionally biased region" description="Basic residues" evidence="1">
    <location>
        <begin position="121"/>
        <end position="133"/>
    </location>
</feature>
<keyword evidence="3" id="KW-1185">Reference proteome</keyword>
<comment type="caution">
    <text evidence="2">The sequence shown here is derived from an EMBL/GenBank/DDBJ whole genome shotgun (WGS) entry which is preliminary data.</text>
</comment>